<dbReference type="Gene3D" id="3.30.160.60">
    <property type="entry name" value="Classic Zinc Finger"/>
    <property type="match status" value="1"/>
</dbReference>
<feature type="compositionally biased region" description="Acidic residues" evidence="1">
    <location>
        <begin position="187"/>
        <end position="196"/>
    </location>
</feature>
<evidence type="ECO:0000313" key="3">
    <source>
        <dbReference type="EMBL" id="PIC48125.1"/>
    </source>
</evidence>
<comment type="caution">
    <text evidence="3">The sequence shown here is derived from an EMBL/GenBank/DDBJ whole genome shotgun (WGS) entry which is preliminary data.</text>
</comment>
<dbReference type="SUPFAM" id="SSF57667">
    <property type="entry name" value="beta-beta-alpha zinc fingers"/>
    <property type="match status" value="1"/>
</dbReference>
<dbReference type="EMBL" id="PDUG01000002">
    <property type="protein sequence ID" value="PIC48125.1"/>
    <property type="molecule type" value="Genomic_DNA"/>
</dbReference>
<keyword evidence="4" id="KW-1185">Reference proteome</keyword>
<evidence type="ECO:0000313" key="4">
    <source>
        <dbReference type="Proteomes" id="UP000230233"/>
    </source>
</evidence>
<evidence type="ECO:0000259" key="2">
    <source>
        <dbReference type="PROSITE" id="PS00028"/>
    </source>
</evidence>
<feature type="domain" description="C2H2-type" evidence="2">
    <location>
        <begin position="270"/>
        <end position="291"/>
    </location>
</feature>
<dbReference type="Proteomes" id="UP000230233">
    <property type="component" value="Chromosome II"/>
</dbReference>
<name>A0A2G5V8L8_9PELO</name>
<gene>
    <name evidence="3" type="primary">Cnig_chr_II.g7222</name>
    <name evidence="3" type="ORF">B9Z55_007222</name>
</gene>
<dbReference type="AlphaFoldDB" id="A0A2G5V8L8"/>
<dbReference type="PROSITE" id="PS00028">
    <property type="entry name" value="ZINC_FINGER_C2H2_1"/>
    <property type="match status" value="1"/>
</dbReference>
<evidence type="ECO:0000256" key="1">
    <source>
        <dbReference type="SAM" id="MobiDB-lite"/>
    </source>
</evidence>
<sequence>MSKMTILVKTPAGLAFGSLVAFLAEKRMEFAVTNDGTNSGTNMSNMSIVVKTPAGPAFTSLVAFLADKIMEFAVTNDAPMEDSEASNASQASEDEPRMSGGRVKREEPELDAPSNMERVARNNKRLLSSRNVPKTFEDQSQLPTKRIKQEEPELPTIIPNKDSDTPKVENSRSREGAESMENNIADVENEMEELEEQPVANEKPSSSGTNMIELTRQRSHEKKNEDSMVPERESSKKVVCKTCDKSINGNRLTDRKRHALSHLKLKTWECTICHNSFSRSENGPRHFKTCHPDLPYVRLVRTTTKEDEEQLRQMNQKCFPNL</sequence>
<dbReference type="InterPro" id="IPR013087">
    <property type="entry name" value="Znf_C2H2_type"/>
</dbReference>
<dbReference type="InterPro" id="IPR036236">
    <property type="entry name" value="Znf_C2H2_sf"/>
</dbReference>
<organism evidence="3 4">
    <name type="scientific">Caenorhabditis nigoni</name>
    <dbReference type="NCBI Taxonomy" id="1611254"/>
    <lineage>
        <taxon>Eukaryota</taxon>
        <taxon>Metazoa</taxon>
        <taxon>Ecdysozoa</taxon>
        <taxon>Nematoda</taxon>
        <taxon>Chromadorea</taxon>
        <taxon>Rhabditida</taxon>
        <taxon>Rhabditina</taxon>
        <taxon>Rhabditomorpha</taxon>
        <taxon>Rhabditoidea</taxon>
        <taxon>Rhabditidae</taxon>
        <taxon>Peloderinae</taxon>
        <taxon>Caenorhabditis</taxon>
    </lineage>
</organism>
<feature type="compositionally biased region" description="Basic and acidic residues" evidence="1">
    <location>
        <begin position="215"/>
        <end position="233"/>
    </location>
</feature>
<feature type="compositionally biased region" description="Polar residues" evidence="1">
    <location>
        <begin position="203"/>
        <end position="212"/>
    </location>
</feature>
<dbReference type="OrthoDB" id="3437960at2759"/>
<accession>A0A2G5V8L8</accession>
<protein>
    <recommendedName>
        <fullName evidence="2">C2H2-type domain-containing protein</fullName>
    </recommendedName>
</protein>
<proteinExistence type="predicted"/>
<reference evidence="4" key="1">
    <citation type="submission" date="2017-10" db="EMBL/GenBank/DDBJ databases">
        <title>Rapid genome shrinkage in a self-fertile nematode reveals novel sperm competition proteins.</title>
        <authorList>
            <person name="Yin D."/>
            <person name="Schwarz E.M."/>
            <person name="Thomas C.G."/>
            <person name="Felde R.L."/>
            <person name="Korf I.F."/>
            <person name="Cutter A.D."/>
            <person name="Schartner C.M."/>
            <person name="Ralston E.J."/>
            <person name="Meyer B.J."/>
            <person name="Haag E.S."/>
        </authorList>
    </citation>
    <scope>NUCLEOTIDE SEQUENCE [LARGE SCALE GENOMIC DNA]</scope>
    <source>
        <strain evidence="4">JU1422</strain>
    </source>
</reference>
<feature type="region of interest" description="Disordered" evidence="1">
    <location>
        <begin position="77"/>
        <end position="233"/>
    </location>
</feature>
<feature type="compositionally biased region" description="Basic and acidic residues" evidence="1">
    <location>
        <begin position="161"/>
        <end position="177"/>
    </location>
</feature>
<feature type="compositionally biased region" description="Polar residues" evidence="1">
    <location>
        <begin position="125"/>
        <end position="143"/>
    </location>
</feature>